<name>A0ACB8G6D7_9SAUR</name>
<dbReference type="Proteomes" id="UP000827872">
    <property type="component" value="Linkage Group LG02"/>
</dbReference>
<protein>
    <submittedName>
        <fullName evidence="1">Uncharacterized protein</fullName>
    </submittedName>
</protein>
<organism evidence="1 2">
    <name type="scientific">Sphaerodactylus townsendi</name>
    <dbReference type="NCBI Taxonomy" id="933632"/>
    <lineage>
        <taxon>Eukaryota</taxon>
        <taxon>Metazoa</taxon>
        <taxon>Chordata</taxon>
        <taxon>Craniata</taxon>
        <taxon>Vertebrata</taxon>
        <taxon>Euteleostomi</taxon>
        <taxon>Lepidosauria</taxon>
        <taxon>Squamata</taxon>
        <taxon>Bifurcata</taxon>
        <taxon>Gekkota</taxon>
        <taxon>Sphaerodactylidae</taxon>
        <taxon>Sphaerodactylus</taxon>
    </lineage>
</organism>
<reference evidence="1" key="1">
    <citation type="submission" date="2021-08" db="EMBL/GenBank/DDBJ databases">
        <title>The first chromosome-level gecko genome reveals the dynamic sex chromosomes of Neotropical dwarf geckos (Sphaerodactylidae: Sphaerodactylus).</title>
        <authorList>
            <person name="Pinto B.J."/>
            <person name="Keating S.E."/>
            <person name="Gamble T."/>
        </authorList>
    </citation>
    <scope>NUCLEOTIDE SEQUENCE</scope>
    <source>
        <strain evidence="1">TG3544</strain>
    </source>
</reference>
<comment type="caution">
    <text evidence="1">The sequence shown here is derived from an EMBL/GenBank/DDBJ whole genome shotgun (WGS) entry which is preliminary data.</text>
</comment>
<keyword evidence="2" id="KW-1185">Reference proteome</keyword>
<accession>A0ACB8G6D7</accession>
<gene>
    <name evidence="1" type="ORF">K3G42_032697</name>
</gene>
<dbReference type="EMBL" id="CM037615">
    <property type="protein sequence ID" value="KAH8014970.1"/>
    <property type="molecule type" value="Genomic_DNA"/>
</dbReference>
<evidence type="ECO:0000313" key="2">
    <source>
        <dbReference type="Proteomes" id="UP000827872"/>
    </source>
</evidence>
<sequence length="109" mass="12449">MVRPHEMRREKIQKTSKLFDGLLSQAYVSGLVSQTNSRFHVCEELGIRAELLAFFPKECNRSTVTRSQATEKIKKTTTPNPQPLSETRRCLLTTASHLTGQCFKKVIRI</sequence>
<evidence type="ECO:0000313" key="1">
    <source>
        <dbReference type="EMBL" id="KAH8014970.1"/>
    </source>
</evidence>
<proteinExistence type="predicted"/>